<evidence type="ECO:0000313" key="1">
    <source>
        <dbReference type="EMBL" id="CAG6606411.1"/>
    </source>
</evidence>
<reference evidence="1" key="1">
    <citation type="submission" date="2021-05" db="EMBL/GenBank/DDBJ databases">
        <authorList>
            <person name="Alioto T."/>
            <person name="Alioto T."/>
            <person name="Gomez Garrido J."/>
        </authorList>
    </citation>
    <scope>NUCLEOTIDE SEQUENCE</scope>
</reference>
<sequence>MWSRVKRKFNCNKYTEKAENNALNFDPTSMTDEIHNISSLKELSDLIKSVYERQTTYLDDTLPNHPECPRCTLYQNSITDVYQQSDYFISIIEEFEALREEENKKCDNQGNFTGCCGFPVRDK</sequence>
<protein>
    <submittedName>
        <fullName evidence="1">Uncharacterized protein</fullName>
    </submittedName>
</protein>
<dbReference type="AlphaFoldDB" id="A0A8D8PLL4"/>
<name>A0A8D8PLL4_9HEMI</name>
<accession>A0A8D8PLL4</accession>
<dbReference type="EMBL" id="HBUF01003385">
    <property type="protein sequence ID" value="CAG6606411.1"/>
    <property type="molecule type" value="Transcribed_RNA"/>
</dbReference>
<organism evidence="1">
    <name type="scientific">Cacopsylla melanoneura</name>
    <dbReference type="NCBI Taxonomy" id="428564"/>
    <lineage>
        <taxon>Eukaryota</taxon>
        <taxon>Metazoa</taxon>
        <taxon>Ecdysozoa</taxon>
        <taxon>Arthropoda</taxon>
        <taxon>Hexapoda</taxon>
        <taxon>Insecta</taxon>
        <taxon>Pterygota</taxon>
        <taxon>Neoptera</taxon>
        <taxon>Paraneoptera</taxon>
        <taxon>Hemiptera</taxon>
        <taxon>Sternorrhyncha</taxon>
        <taxon>Psylloidea</taxon>
        <taxon>Psyllidae</taxon>
        <taxon>Psyllinae</taxon>
        <taxon>Cacopsylla</taxon>
    </lineage>
</organism>
<proteinExistence type="predicted"/>